<evidence type="ECO:0000256" key="2">
    <source>
        <dbReference type="ARBA" id="ARBA00005811"/>
    </source>
</evidence>
<proteinExistence type="inferred from homology"/>
<dbReference type="Pfam" id="PF02472">
    <property type="entry name" value="ExbD"/>
    <property type="match status" value="1"/>
</dbReference>
<evidence type="ECO:0000256" key="7">
    <source>
        <dbReference type="RuleBase" id="RU003879"/>
    </source>
</evidence>
<keyword evidence="3" id="KW-1003">Cell membrane</keyword>
<evidence type="ECO:0000313" key="9">
    <source>
        <dbReference type="EMBL" id="KXB29708.1"/>
    </source>
</evidence>
<dbReference type="GO" id="GO:0022857">
    <property type="term" value="F:transmembrane transporter activity"/>
    <property type="evidence" value="ECO:0007669"/>
    <property type="project" value="InterPro"/>
</dbReference>
<keyword evidence="5 8" id="KW-1133">Transmembrane helix</keyword>
<dbReference type="PANTHER" id="PTHR30558">
    <property type="entry name" value="EXBD MEMBRANE COMPONENT OF PMF-DRIVEN MACROMOLECULE IMPORT SYSTEM"/>
    <property type="match status" value="1"/>
</dbReference>
<organism evidence="9 10">
    <name type="scientific">Dechloromonas denitrificans</name>
    <dbReference type="NCBI Taxonomy" id="281362"/>
    <lineage>
        <taxon>Bacteria</taxon>
        <taxon>Pseudomonadati</taxon>
        <taxon>Pseudomonadota</taxon>
        <taxon>Betaproteobacteria</taxon>
        <taxon>Rhodocyclales</taxon>
        <taxon>Azonexaceae</taxon>
        <taxon>Dechloromonas</taxon>
    </lineage>
</organism>
<dbReference type="GO" id="GO:0015031">
    <property type="term" value="P:protein transport"/>
    <property type="evidence" value="ECO:0007669"/>
    <property type="project" value="UniProtKB-KW"/>
</dbReference>
<dbReference type="RefSeq" id="WP_066885856.1">
    <property type="nucleotide sequence ID" value="NZ_LODL01000035.1"/>
</dbReference>
<dbReference type="InterPro" id="IPR003400">
    <property type="entry name" value="ExbD"/>
</dbReference>
<evidence type="ECO:0000256" key="3">
    <source>
        <dbReference type="ARBA" id="ARBA00022475"/>
    </source>
</evidence>
<keyword evidence="10" id="KW-1185">Reference proteome</keyword>
<dbReference type="Gene3D" id="3.30.420.270">
    <property type="match status" value="1"/>
</dbReference>
<dbReference type="GO" id="GO:0005886">
    <property type="term" value="C:plasma membrane"/>
    <property type="evidence" value="ECO:0007669"/>
    <property type="project" value="UniProtKB-SubCell"/>
</dbReference>
<gene>
    <name evidence="9" type="ORF">AT959_17415</name>
</gene>
<evidence type="ECO:0000313" key="10">
    <source>
        <dbReference type="Proteomes" id="UP000070186"/>
    </source>
</evidence>
<evidence type="ECO:0000256" key="8">
    <source>
        <dbReference type="SAM" id="Phobius"/>
    </source>
</evidence>
<keyword evidence="7" id="KW-0653">Protein transport</keyword>
<evidence type="ECO:0000256" key="5">
    <source>
        <dbReference type="ARBA" id="ARBA00022989"/>
    </source>
</evidence>
<name>A0A133XFH6_9RHOO</name>
<dbReference type="PANTHER" id="PTHR30558:SF7">
    <property type="entry name" value="TOL-PAL SYSTEM PROTEIN TOLR"/>
    <property type="match status" value="1"/>
</dbReference>
<sequence length="136" mass="14571">MAFGSFDEGGSGQPMAEINTTPLVDVMLVLLVIFIITAPLFHQAVPIDLPQVSASKLDDKPEVIQLAIDGDGGLFWNGEAIPRDGLDARFAAASARQPELHLRADRKVAYEKVADVMAAAQRASIVKIAFLTQPNS</sequence>
<evidence type="ECO:0000256" key="1">
    <source>
        <dbReference type="ARBA" id="ARBA00004162"/>
    </source>
</evidence>
<dbReference type="AlphaFoldDB" id="A0A133XFH6"/>
<protein>
    <submittedName>
        <fullName evidence="9">Biopolymer transporter ExbD</fullName>
    </submittedName>
</protein>
<dbReference type="EMBL" id="LODL01000035">
    <property type="protein sequence ID" value="KXB29708.1"/>
    <property type="molecule type" value="Genomic_DNA"/>
</dbReference>
<comment type="caution">
    <text evidence="9">The sequence shown here is derived from an EMBL/GenBank/DDBJ whole genome shotgun (WGS) entry which is preliminary data.</text>
</comment>
<comment type="subcellular location">
    <subcellularLocation>
        <location evidence="1">Cell membrane</location>
        <topology evidence="1">Single-pass membrane protein</topology>
    </subcellularLocation>
    <subcellularLocation>
        <location evidence="7">Cell membrane</location>
        <topology evidence="7">Single-pass type II membrane protein</topology>
    </subcellularLocation>
</comment>
<accession>A0A133XFH6</accession>
<reference evidence="9 10" key="1">
    <citation type="submission" date="2015-12" db="EMBL/GenBank/DDBJ databases">
        <title>Nitrous oxide reduction kinetics distinguish bacteria harboring typical versus atypical NosZ.</title>
        <authorList>
            <person name="Yoon S."/>
            <person name="Nissen S."/>
            <person name="Park D."/>
            <person name="Sanford R.A."/>
            <person name="Loeffler F.E."/>
        </authorList>
    </citation>
    <scope>NUCLEOTIDE SEQUENCE [LARGE SCALE GENOMIC DNA]</scope>
    <source>
        <strain evidence="9 10">ATCC BAA-841</strain>
    </source>
</reference>
<keyword evidence="6 8" id="KW-0472">Membrane</keyword>
<dbReference type="STRING" id="281362.AT959_17415"/>
<evidence type="ECO:0000256" key="6">
    <source>
        <dbReference type="ARBA" id="ARBA00023136"/>
    </source>
</evidence>
<keyword evidence="7" id="KW-0813">Transport</keyword>
<comment type="similarity">
    <text evidence="2 7">Belongs to the ExbD/TolR family.</text>
</comment>
<keyword evidence="4 7" id="KW-0812">Transmembrane</keyword>
<dbReference type="Proteomes" id="UP000070186">
    <property type="component" value="Unassembled WGS sequence"/>
</dbReference>
<feature type="transmembrane region" description="Helical" evidence="8">
    <location>
        <begin position="20"/>
        <end position="41"/>
    </location>
</feature>
<evidence type="ECO:0000256" key="4">
    <source>
        <dbReference type="ARBA" id="ARBA00022692"/>
    </source>
</evidence>